<dbReference type="PANTHER" id="PTHR46015:SF7">
    <property type="entry name" value="HOMOCYSTEINE S-METHYLTRANSFERASE 1"/>
    <property type="match status" value="1"/>
</dbReference>
<keyword evidence="2 6" id="KW-0808">Transferase</keyword>
<evidence type="ECO:0000256" key="4">
    <source>
        <dbReference type="ARBA" id="ARBA00022833"/>
    </source>
</evidence>
<evidence type="ECO:0000256" key="2">
    <source>
        <dbReference type="ARBA" id="ARBA00022679"/>
    </source>
</evidence>
<dbReference type="GO" id="GO:0008168">
    <property type="term" value="F:methyltransferase activity"/>
    <property type="evidence" value="ECO:0007669"/>
    <property type="project" value="UniProtKB-KW"/>
</dbReference>
<sequence>MEEREKQALFLGRKIRGGAYLADGSECSGNYSPEVNLEKLKDFHRRRLQVLIEAGPDLLAFENIPNMLGAQACVSIPSWICFSSVDGEKATSGESFEDGLNVINKSGRVSAVGINCAPPHFVLSLIQRFKLFTIFLTEGVCFSAIRLRQQLKCFDDGKFELVTTRWRGAGASLIEAAARLRLVQFEKF</sequence>
<dbReference type="InterPro" id="IPR003726">
    <property type="entry name" value="HCY_dom"/>
</dbReference>
<organism evidence="6 7">
    <name type="scientific">Salvia divinorum</name>
    <name type="common">Maria pastora</name>
    <name type="synonym">Diviner's sage</name>
    <dbReference type="NCBI Taxonomy" id="28513"/>
    <lineage>
        <taxon>Eukaryota</taxon>
        <taxon>Viridiplantae</taxon>
        <taxon>Streptophyta</taxon>
        <taxon>Embryophyta</taxon>
        <taxon>Tracheophyta</taxon>
        <taxon>Spermatophyta</taxon>
        <taxon>Magnoliopsida</taxon>
        <taxon>eudicotyledons</taxon>
        <taxon>Gunneridae</taxon>
        <taxon>Pentapetalae</taxon>
        <taxon>asterids</taxon>
        <taxon>lamiids</taxon>
        <taxon>Lamiales</taxon>
        <taxon>Lamiaceae</taxon>
        <taxon>Nepetoideae</taxon>
        <taxon>Mentheae</taxon>
        <taxon>Salviinae</taxon>
        <taxon>Salvia</taxon>
        <taxon>Salvia subgen. Calosphace</taxon>
    </lineage>
</organism>
<dbReference type="GO" id="GO:0032259">
    <property type="term" value="P:methylation"/>
    <property type="evidence" value="ECO:0007669"/>
    <property type="project" value="UniProtKB-KW"/>
</dbReference>
<evidence type="ECO:0000256" key="3">
    <source>
        <dbReference type="ARBA" id="ARBA00022723"/>
    </source>
</evidence>
<protein>
    <submittedName>
        <fullName evidence="6">Homocysteine S-methyltransferase</fullName>
        <ecNumber evidence="6">2.1.1.10</ecNumber>
    </submittedName>
</protein>
<dbReference type="AlphaFoldDB" id="A0ABD1HBN1"/>
<dbReference type="EMBL" id="JBEAFC010000006">
    <property type="protein sequence ID" value="KAL1553574.1"/>
    <property type="molecule type" value="Genomic_DNA"/>
</dbReference>
<dbReference type="InterPro" id="IPR051486">
    <property type="entry name" value="Hcy_S-methyltransferase"/>
</dbReference>
<evidence type="ECO:0000313" key="7">
    <source>
        <dbReference type="Proteomes" id="UP001567538"/>
    </source>
</evidence>
<keyword evidence="1 6" id="KW-0489">Methyltransferase</keyword>
<gene>
    <name evidence="6" type="ORF">AAHA92_14233</name>
</gene>
<dbReference type="EC" id="2.1.1.10" evidence="6"/>
<accession>A0ABD1HBN1</accession>
<dbReference type="InterPro" id="IPR036589">
    <property type="entry name" value="HCY_dom_sf"/>
</dbReference>
<proteinExistence type="predicted"/>
<reference evidence="6 7" key="1">
    <citation type="submission" date="2024-06" db="EMBL/GenBank/DDBJ databases">
        <title>A chromosome level genome sequence of Diviner's sage (Salvia divinorum).</title>
        <authorList>
            <person name="Ford S.A."/>
            <person name="Ro D.-K."/>
            <person name="Ness R.W."/>
            <person name="Phillips M.A."/>
        </authorList>
    </citation>
    <scope>NUCLEOTIDE SEQUENCE [LARGE SCALE GENOMIC DNA]</scope>
    <source>
        <strain evidence="6">SAF-2024a</strain>
        <tissue evidence="6">Leaf</tissue>
    </source>
</reference>
<evidence type="ECO:0000313" key="6">
    <source>
        <dbReference type="EMBL" id="KAL1553574.1"/>
    </source>
</evidence>
<dbReference type="GO" id="GO:0046872">
    <property type="term" value="F:metal ion binding"/>
    <property type="evidence" value="ECO:0007669"/>
    <property type="project" value="UniProtKB-KW"/>
</dbReference>
<dbReference type="Proteomes" id="UP001567538">
    <property type="component" value="Unassembled WGS sequence"/>
</dbReference>
<dbReference type="Gene3D" id="3.20.20.330">
    <property type="entry name" value="Homocysteine-binding-like domain"/>
    <property type="match status" value="1"/>
</dbReference>
<keyword evidence="4" id="KW-0862">Zinc</keyword>
<evidence type="ECO:0000259" key="5">
    <source>
        <dbReference type="Pfam" id="PF02574"/>
    </source>
</evidence>
<keyword evidence="3" id="KW-0479">Metal-binding</keyword>
<evidence type="ECO:0000256" key="1">
    <source>
        <dbReference type="ARBA" id="ARBA00022603"/>
    </source>
</evidence>
<feature type="domain" description="Hcy-binding" evidence="5">
    <location>
        <begin position="18"/>
        <end position="132"/>
    </location>
</feature>
<name>A0ABD1HBN1_SALDI</name>
<keyword evidence="7" id="KW-1185">Reference proteome</keyword>
<comment type="caution">
    <text evidence="6">The sequence shown here is derived from an EMBL/GenBank/DDBJ whole genome shotgun (WGS) entry which is preliminary data.</text>
</comment>
<dbReference type="Pfam" id="PF02574">
    <property type="entry name" value="S-methyl_trans"/>
    <property type="match status" value="1"/>
</dbReference>
<dbReference type="PANTHER" id="PTHR46015">
    <property type="entry name" value="ZGC:172121"/>
    <property type="match status" value="1"/>
</dbReference>
<dbReference type="SUPFAM" id="SSF82282">
    <property type="entry name" value="Homocysteine S-methyltransferase"/>
    <property type="match status" value="1"/>
</dbReference>